<feature type="signal peptide" evidence="1">
    <location>
        <begin position="1"/>
        <end position="27"/>
    </location>
</feature>
<proteinExistence type="predicted"/>
<reference evidence="2 3" key="1">
    <citation type="journal article" date="2011" name="Genome Res.">
        <title>Phylogeny-wide analysis of social amoeba genomes highlights ancient origins for complex intercellular communication.</title>
        <authorList>
            <person name="Heidel A.J."/>
            <person name="Lawal H.M."/>
            <person name="Felder M."/>
            <person name="Schilde C."/>
            <person name="Helps N.R."/>
            <person name="Tunggal B."/>
            <person name="Rivero F."/>
            <person name="John U."/>
            <person name="Schleicher M."/>
            <person name="Eichinger L."/>
            <person name="Platzer M."/>
            <person name="Noegel A.A."/>
            <person name="Schaap P."/>
            <person name="Gloeckner G."/>
        </authorList>
    </citation>
    <scope>NUCLEOTIDE SEQUENCE [LARGE SCALE GENOMIC DNA]</scope>
    <source>
        <strain evidence="3">ATCC 26659 / Pp 5 / PN500</strain>
    </source>
</reference>
<gene>
    <name evidence="2" type="ORF">PPL_00164</name>
</gene>
<accession>D3AVP9</accession>
<dbReference type="PROSITE" id="PS51257">
    <property type="entry name" value="PROKAR_LIPOPROTEIN"/>
    <property type="match status" value="1"/>
</dbReference>
<evidence type="ECO:0000313" key="3">
    <source>
        <dbReference type="Proteomes" id="UP000001396"/>
    </source>
</evidence>
<dbReference type="GeneID" id="31355698"/>
<sequence length="73" mass="8389">MKWINNIIKIILILSILFSCIIVITSGTFNAEECRKGCAKDYSECRSHKFMRCTESKNGCLKRSTFRADLIPK</sequence>
<keyword evidence="3" id="KW-1185">Reference proteome</keyword>
<dbReference type="RefSeq" id="XP_020438477.1">
    <property type="nucleotide sequence ID" value="XM_020571203.1"/>
</dbReference>
<dbReference type="InParanoid" id="D3AVP9"/>
<evidence type="ECO:0000256" key="1">
    <source>
        <dbReference type="SAM" id="SignalP"/>
    </source>
</evidence>
<organism evidence="2 3">
    <name type="scientific">Heterostelium pallidum (strain ATCC 26659 / Pp 5 / PN500)</name>
    <name type="common">Cellular slime mold</name>
    <name type="synonym">Polysphondylium pallidum</name>
    <dbReference type="NCBI Taxonomy" id="670386"/>
    <lineage>
        <taxon>Eukaryota</taxon>
        <taxon>Amoebozoa</taxon>
        <taxon>Evosea</taxon>
        <taxon>Eumycetozoa</taxon>
        <taxon>Dictyostelia</taxon>
        <taxon>Acytosteliales</taxon>
        <taxon>Acytosteliaceae</taxon>
        <taxon>Heterostelium</taxon>
    </lineage>
</organism>
<dbReference type="EMBL" id="ADBJ01000002">
    <property type="protein sequence ID" value="EFA86372.1"/>
    <property type="molecule type" value="Genomic_DNA"/>
</dbReference>
<dbReference type="Proteomes" id="UP000001396">
    <property type="component" value="Unassembled WGS sequence"/>
</dbReference>
<comment type="caution">
    <text evidence="2">The sequence shown here is derived from an EMBL/GenBank/DDBJ whole genome shotgun (WGS) entry which is preliminary data.</text>
</comment>
<protein>
    <submittedName>
        <fullName evidence="2">Uncharacterized protein</fullName>
    </submittedName>
</protein>
<dbReference type="AlphaFoldDB" id="D3AVP9"/>
<keyword evidence="1" id="KW-0732">Signal</keyword>
<name>D3AVP9_HETP5</name>
<feature type="chain" id="PRO_5003041657" evidence="1">
    <location>
        <begin position="28"/>
        <end position="73"/>
    </location>
</feature>
<evidence type="ECO:0000313" key="2">
    <source>
        <dbReference type="EMBL" id="EFA86372.1"/>
    </source>
</evidence>